<dbReference type="InterPro" id="IPR029057">
    <property type="entry name" value="PRTase-like"/>
</dbReference>
<keyword evidence="2" id="KW-0808">Transferase</keyword>
<name>A0A238ZBC3_9BACT</name>
<dbReference type="Proteomes" id="UP000198405">
    <property type="component" value="Unassembled WGS sequence"/>
</dbReference>
<dbReference type="Gene3D" id="3.40.50.2020">
    <property type="match status" value="1"/>
</dbReference>
<gene>
    <name evidence="2" type="ORF">SAMN06265340_10766</name>
</gene>
<keyword evidence="2" id="KW-0328">Glycosyltransferase</keyword>
<sequence>MVFTDRKEAGKLLAEAIINKYDGTLVSPVVVAIPRGGVVVAEPVAEALNAPLTLIFPRKIGAPFNEEYAIGAVTESGFVLLNPDITDDVAARLGITREYIEKKAFEEMEEIKRRKEKFRVSDINMKDRDVILVDDGIATGLTVKAAIMELKNKKPRRIILAIPVMPAEKVDEFRSIVDDLIVLYPAPFFRAVGQFYSQFPQTDDSEVIEILEKFKGK</sequence>
<evidence type="ECO:0000313" key="2">
    <source>
        <dbReference type="EMBL" id="SNR80221.1"/>
    </source>
</evidence>
<dbReference type="Pfam" id="PF00156">
    <property type="entry name" value="Pribosyltran"/>
    <property type="match status" value="1"/>
</dbReference>
<keyword evidence="3" id="KW-1185">Reference proteome</keyword>
<dbReference type="GO" id="GO:0016757">
    <property type="term" value="F:glycosyltransferase activity"/>
    <property type="evidence" value="ECO:0007669"/>
    <property type="project" value="UniProtKB-KW"/>
</dbReference>
<evidence type="ECO:0000259" key="1">
    <source>
        <dbReference type="Pfam" id="PF00156"/>
    </source>
</evidence>
<reference evidence="3" key="1">
    <citation type="submission" date="2017-06" db="EMBL/GenBank/DDBJ databases">
        <authorList>
            <person name="Varghese N."/>
            <person name="Submissions S."/>
        </authorList>
    </citation>
    <scope>NUCLEOTIDE SEQUENCE [LARGE SCALE GENOMIC DNA]</scope>
    <source>
        <strain evidence="3">DSM 15668</strain>
    </source>
</reference>
<evidence type="ECO:0000313" key="3">
    <source>
        <dbReference type="Proteomes" id="UP000198405"/>
    </source>
</evidence>
<dbReference type="CDD" id="cd06223">
    <property type="entry name" value="PRTases_typeI"/>
    <property type="match status" value="1"/>
</dbReference>
<accession>A0A238ZBC3</accession>
<feature type="domain" description="Phosphoribosyltransferase" evidence="1">
    <location>
        <begin position="13"/>
        <end position="175"/>
    </location>
</feature>
<dbReference type="RefSeq" id="WP_089323190.1">
    <property type="nucleotide sequence ID" value="NZ_FZOB01000007.1"/>
</dbReference>
<dbReference type="InterPro" id="IPR000836">
    <property type="entry name" value="PRTase_dom"/>
</dbReference>
<dbReference type="AlphaFoldDB" id="A0A238ZBC3"/>
<proteinExistence type="predicted"/>
<dbReference type="SUPFAM" id="SSF53271">
    <property type="entry name" value="PRTase-like"/>
    <property type="match status" value="1"/>
</dbReference>
<dbReference type="EMBL" id="FZOB01000007">
    <property type="protein sequence ID" value="SNR80221.1"/>
    <property type="molecule type" value="Genomic_DNA"/>
</dbReference>
<dbReference type="OrthoDB" id="9810066at2"/>
<dbReference type="Gene3D" id="3.30.1310.20">
    <property type="entry name" value="PRTase-like"/>
    <property type="match status" value="1"/>
</dbReference>
<protein>
    <submittedName>
        <fullName evidence="2">Predicted phosphoribosyltransferase</fullName>
    </submittedName>
</protein>
<organism evidence="2 3">
    <name type="scientific">Desulfurobacterium atlanticum</name>
    <dbReference type="NCBI Taxonomy" id="240169"/>
    <lineage>
        <taxon>Bacteria</taxon>
        <taxon>Pseudomonadati</taxon>
        <taxon>Aquificota</taxon>
        <taxon>Aquificia</taxon>
        <taxon>Desulfurobacteriales</taxon>
        <taxon>Desulfurobacteriaceae</taxon>
        <taxon>Desulfurobacterium</taxon>
    </lineage>
</organism>